<name>F2U1T7_SALR5</name>
<dbReference type="Pfam" id="PF23002">
    <property type="entry name" value="PIN-like_DDX60"/>
    <property type="match status" value="1"/>
</dbReference>
<dbReference type="CDD" id="cd18025">
    <property type="entry name" value="DEXHc_DDX60"/>
    <property type="match status" value="1"/>
</dbReference>
<evidence type="ECO:0000256" key="5">
    <source>
        <dbReference type="SAM" id="Coils"/>
    </source>
</evidence>
<dbReference type="SMART" id="SM00490">
    <property type="entry name" value="HELICc"/>
    <property type="match status" value="1"/>
</dbReference>
<dbReference type="InterPro" id="IPR027417">
    <property type="entry name" value="P-loop_NTPase"/>
</dbReference>
<dbReference type="InterPro" id="IPR055124">
    <property type="entry name" value="PIN-like_DDX60"/>
</dbReference>
<dbReference type="OrthoDB" id="64767at2759"/>
<dbReference type="InterPro" id="IPR014001">
    <property type="entry name" value="Helicase_ATP-bd"/>
</dbReference>
<feature type="compositionally biased region" description="Acidic residues" evidence="6">
    <location>
        <begin position="2041"/>
        <end position="2051"/>
    </location>
</feature>
<dbReference type="SMART" id="SM00487">
    <property type="entry name" value="DEXDc"/>
    <property type="match status" value="1"/>
</dbReference>
<dbReference type="GO" id="GO:0004386">
    <property type="term" value="F:helicase activity"/>
    <property type="evidence" value="ECO:0007669"/>
    <property type="project" value="UniProtKB-KW"/>
</dbReference>
<feature type="compositionally biased region" description="Acidic residues" evidence="6">
    <location>
        <begin position="1688"/>
        <end position="1720"/>
    </location>
</feature>
<dbReference type="Proteomes" id="UP000007799">
    <property type="component" value="Unassembled WGS sequence"/>
</dbReference>
<reference evidence="9" key="1">
    <citation type="submission" date="2009-08" db="EMBL/GenBank/DDBJ databases">
        <title>Annotation of Salpingoeca rosetta.</title>
        <authorList>
            <consortium name="The Broad Institute Genome Sequencing Platform"/>
            <person name="Russ C."/>
            <person name="Cuomo C."/>
            <person name="Burger G."/>
            <person name="Gray M.W."/>
            <person name="Holland P.W.H."/>
            <person name="King N."/>
            <person name="Lang F.B.F."/>
            <person name="Roger A.J."/>
            <person name="Ruiz-Trillo I."/>
            <person name="Young S.K."/>
            <person name="Zeng Q."/>
            <person name="Gargeya S."/>
            <person name="Alvarado L."/>
            <person name="Berlin A."/>
            <person name="Chapman S.B."/>
            <person name="Chen Z."/>
            <person name="Freedman E."/>
            <person name="Gellesch M."/>
            <person name="Goldberg J."/>
            <person name="Griggs A."/>
            <person name="Gujja S."/>
            <person name="Heilman E."/>
            <person name="Heiman D."/>
            <person name="Howarth C."/>
            <person name="Mehta T."/>
            <person name="Neiman D."/>
            <person name="Pearson M."/>
            <person name="Roberts A."/>
            <person name="Saif S."/>
            <person name="Shea T."/>
            <person name="Shenoy N."/>
            <person name="Sisk P."/>
            <person name="Stolte C."/>
            <person name="Sykes S."/>
            <person name="White J."/>
            <person name="Yandava C."/>
            <person name="Haas B."/>
            <person name="Nusbaum C."/>
            <person name="Birren B."/>
        </authorList>
    </citation>
    <scope>NUCLEOTIDE SEQUENCE</scope>
    <source>
        <strain evidence="9">ATCC 50818</strain>
    </source>
</reference>
<protein>
    <submittedName>
        <fullName evidence="9">Uncharacterized protein</fullName>
    </submittedName>
</protein>
<evidence type="ECO:0000313" key="10">
    <source>
        <dbReference type="Proteomes" id="UP000007799"/>
    </source>
</evidence>
<feature type="compositionally biased region" description="Acidic residues" evidence="6">
    <location>
        <begin position="1749"/>
        <end position="1763"/>
    </location>
</feature>
<dbReference type="GO" id="GO:0005524">
    <property type="term" value="F:ATP binding"/>
    <property type="evidence" value="ECO:0007669"/>
    <property type="project" value="UniProtKB-KW"/>
</dbReference>
<dbReference type="InterPro" id="IPR011545">
    <property type="entry name" value="DEAD/DEAH_box_helicase_dom"/>
</dbReference>
<dbReference type="GeneID" id="16077386"/>
<feature type="coiled-coil region" evidence="5">
    <location>
        <begin position="1198"/>
        <end position="1226"/>
    </location>
</feature>
<sequence length="2091" mass="234770">MVEEDSNQPAVPQQQHAAERDLLYKAFAEVSVAYTDVTGQFGVTPACPSCIDVSALVNYAINLNLEKLGAESAVDIKPEEEEALLHKVQWLLVVHYVENIVEQFHTNGVPFNLIIFENKAAAVPSARAALHAAVLAHLQHNTELNVQVVPSPHSEAWAHFVELKLPSMLITEYPKTMDTEYHTQCYANLWCLTHDAVPVVLFDHMENHNPRFTGYHLDPRALDTVDEHLTEAVRVLIKESVPAANIVMQDVAELHRLVPDGVNAAKTIALAGALAEADLKSPEERTIGALFFLQGLFTDALKLEDMCFRGVVLPTDASKTTQACPAIVTRLIEQMRLFPQHQDGLAPTHYDGKVLHTMLAYAHLPGSQPATIGSIAATFTVADELKACAGLIKQLNLEWLLPDTALAVEGCDAAVAAWRDTQSAVQAEAGTHGGDAALELHPVRQNALLADILLDDDHTEDLHTQDSLAIEKLRGNGATEWDDATFQRDRPMYVRFSNDDEEELTEEEIEKLNRHQQNEAFRNAVEAYIRLARNRRLIHERDARPLLEEAVRKAPGAWQRRLRSCLDRNHWAAALPVCLKARKAFDAARARQRLAAFNTKFAQTLLGQLQRMNLDAAPQEKQKAPKTAHCVRVFAREIVGGQKRLDAVKATLAELRDMAKKARTARTEKSIGDWFFKEKRLFEYDGKPVEETLMYEEDVLGISKPAPNAKQAIADFKKLRYREQLREYRAEAAVIAMEMHLLRLDCHLEEEESRAEAGTANEEDTMNHHDYDPCVLSKTDHLTVAVTNALLDLIEEMCDTSSKLHEHVLKLHPRVLSAMLQLHFEEDAKKVLKLLQAKFDVTTTLEGLESSRDLGIPSTTLIDFQLRAMGPYFQRPKGNPDERSPFFDPDDWQVELLDAVDARRSALISAPTSSGKTFISFYAMEKVLRARADLDDPKTKADADKQVIVYVSPTKALVNQTVAEIEGRYSKKMPRGQVLATAFTKEFGMEEYKSCQVLVTVPECLEHLLLMAGDEGWKHRIKWVILDEVHSVSLNEGFFWERLLTLIDCPFLALSATIGNTESFISWLEALERERLARRGGDVTQPLVKIRHHLRWNDLDTWCYDLDNSRMVTVNPLGVLSPAKLVLDGFPSGCRLLPEHAYELWSIASDIMKQRESLPAATRALLQPLDPSAWFVKHQPLAGDAEHGLCGRVRVKSYAEYEEQLKAKLTDLAREDRELLEELAAEVGDRIERPSRNMLADRDLQDGAHLLSFLRHMCNGPANRLPALLFHLDMAGIDRILESLHFALCREQDEHYYLHDVVGGSHSRLNEAHAKHLQEAREAVDRYMHELKEAVQHITDEKKREEELQARIDKETDRQLERLWGETYEEMNRKWLERTKAAAEAKARAYINQLIADGQLPRNEAAMRQQLEDDHVSAEVDRLSAERMRPFCLSELPVSLEDLADAFPKSNKQKMQRKLESSLFHQALRRGIGIHYPELTKDRRQAVERLFRDRKLAVVISTDTLALGISMPCRSVVFLGDNPALDSLNYHQMSGRAGRRGHDIRGHVVFYGISKHKIRRLLSSPLRQMFPNIPLDSSTAVRAMARFQEAKGTLKEKEGLSLRRLLLEPYATQDAERQAMLPVYMRAQLETLLRLNLLTFDTNPKLLAYREAKAEERRRLREEGEAEEAALLAAERAKEEEEKAKEEEAQEGEEVPDDWEALLGGDEDDEDDKDDDDTAESWEALANEAEEGGESAAEPDADDAQRVDADEEEEELELEEAADPDAPLAFAGPVVGRIGSMVSYLACHDPNNVWMAYLVRTGALSQFLSPTTEAERLTHDERSDRLELFRAILLSMPQPRVHPTEVHHTKRMFPDAQDVYLVQPALSDALHQAAVNFRAQVLDTFASILRLHGLRKAPAGAGVGLPLSKDKGQVGGSKGLPSDLQELKVCDPLRLPTAAVSGRGFGYDSVRELLLEIQRLPGLSADIVPIPACVDERQPHLLGIMYDIYRRGDLKTLLPQAKLHANTFYSSAALFHHNAKVLVEALRRRATPTTAATTDAAAEEEPGEATEDASRAATAEPATEGARLVGDLSTVVNDFYGALERVGLIWI</sequence>
<dbReference type="GO" id="GO:0003676">
    <property type="term" value="F:nucleic acid binding"/>
    <property type="evidence" value="ECO:0007669"/>
    <property type="project" value="InterPro"/>
</dbReference>
<keyword evidence="2" id="KW-0378">Hydrolase</keyword>
<dbReference type="eggNOG" id="KOG0949">
    <property type="taxonomic scope" value="Eukaryota"/>
</dbReference>
<dbReference type="Gene3D" id="3.40.50.300">
    <property type="entry name" value="P-loop containing nucleotide triphosphate hydrolases"/>
    <property type="match status" value="2"/>
</dbReference>
<dbReference type="InterPro" id="IPR001650">
    <property type="entry name" value="Helicase_C-like"/>
</dbReference>
<evidence type="ECO:0000313" key="9">
    <source>
        <dbReference type="EMBL" id="EGD81589.1"/>
    </source>
</evidence>
<feature type="compositionally biased region" description="Basic and acidic residues" evidence="6">
    <location>
        <begin position="1675"/>
        <end position="1687"/>
    </location>
</feature>
<dbReference type="KEGG" id="sre:PTSG_02304"/>
<dbReference type="SUPFAM" id="SSF52540">
    <property type="entry name" value="P-loop containing nucleoside triphosphate hydrolases"/>
    <property type="match status" value="1"/>
</dbReference>
<gene>
    <name evidence="9" type="ORF">PTSG_02304</name>
</gene>
<evidence type="ECO:0000256" key="1">
    <source>
        <dbReference type="ARBA" id="ARBA00022741"/>
    </source>
</evidence>
<feature type="region of interest" description="Disordered" evidence="6">
    <location>
        <begin position="1675"/>
        <end position="1768"/>
    </location>
</feature>
<evidence type="ECO:0000256" key="4">
    <source>
        <dbReference type="ARBA" id="ARBA00022840"/>
    </source>
</evidence>
<dbReference type="Pfam" id="PF00271">
    <property type="entry name" value="Helicase_C"/>
    <property type="match status" value="1"/>
</dbReference>
<dbReference type="GO" id="GO:0016787">
    <property type="term" value="F:hydrolase activity"/>
    <property type="evidence" value="ECO:0007669"/>
    <property type="project" value="UniProtKB-KW"/>
</dbReference>
<evidence type="ECO:0000256" key="3">
    <source>
        <dbReference type="ARBA" id="ARBA00022806"/>
    </source>
</evidence>
<dbReference type="RefSeq" id="XP_004996793.1">
    <property type="nucleotide sequence ID" value="XM_004996736.1"/>
</dbReference>
<keyword evidence="1" id="KW-0547">Nucleotide-binding</keyword>
<dbReference type="GO" id="GO:0005737">
    <property type="term" value="C:cytoplasm"/>
    <property type="evidence" value="ECO:0007669"/>
    <property type="project" value="TreeGrafter"/>
</dbReference>
<dbReference type="EMBL" id="GL832959">
    <property type="protein sequence ID" value="EGD81589.1"/>
    <property type="molecule type" value="Genomic_DNA"/>
</dbReference>
<dbReference type="FunFam" id="3.40.50.300:FF:001039">
    <property type="entry name" value="ATP-dependent RNA helicase DDX60"/>
    <property type="match status" value="1"/>
</dbReference>
<keyword evidence="3" id="KW-0347">Helicase</keyword>
<dbReference type="PROSITE" id="PS51192">
    <property type="entry name" value="HELICASE_ATP_BIND_1"/>
    <property type="match status" value="1"/>
</dbReference>
<keyword evidence="10" id="KW-1185">Reference proteome</keyword>
<dbReference type="InParanoid" id="F2U1T7"/>
<dbReference type="InterPro" id="IPR052431">
    <property type="entry name" value="SKI2_subfamily_helicases"/>
</dbReference>
<dbReference type="PANTHER" id="PTHR44533">
    <property type="entry name" value="DEAD/H RNA HELICASE, PUTATIVE-RELATED"/>
    <property type="match status" value="1"/>
</dbReference>
<dbReference type="PROSITE" id="PS51194">
    <property type="entry name" value="HELICASE_CTER"/>
    <property type="match status" value="1"/>
</dbReference>
<feature type="domain" description="Helicase ATP-binding" evidence="7">
    <location>
        <begin position="897"/>
        <end position="1076"/>
    </location>
</feature>
<feature type="compositionally biased region" description="Acidic residues" evidence="6">
    <location>
        <begin position="1728"/>
        <end position="1742"/>
    </location>
</feature>
<evidence type="ECO:0000256" key="2">
    <source>
        <dbReference type="ARBA" id="ARBA00022801"/>
    </source>
</evidence>
<evidence type="ECO:0000256" key="6">
    <source>
        <dbReference type="SAM" id="MobiDB-lite"/>
    </source>
</evidence>
<feature type="domain" description="Helicase C-terminal" evidence="8">
    <location>
        <begin position="1432"/>
        <end position="1581"/>
    </location>
</feature>
<feature type="region of interest" description="Disordered" evidence="6">
    <location>
        <begin position="2033"/>
        <end position="2062"/>
    </location>
</feature>
<keyword evidence="5" id="KW-0175">Coiled coil</keyword>
<dbReference type="PANTHER" id="PTHR44533:SF4">
    <property type="entry name" value="DEAD_H RNA HELICASE, PUTATIVE-RELATED"/>
    <property type="match status" value="1"/>
</dbReference>
<accession>F2U1T7</accession>
<evidence type="ECO:0000259" key="8">
    <source>
        <dbReference type="PROSITE" id="PS51194"/>
    </source>
</evidence>
<evidence type="ECO:0000259" key="7">
    <source>
        <dbReference type="PROSITE" id="PS51192"/>
    </source>
</evidence>
<dbReference type="Pfam" id="PF00270">
    <property type="entry name" value="DEAD"/>
    <property type="match status" value="1"/>
</dbReference>
<proteinExistence type="predicted"/>
<keyword evidence="4" id="KW-0067">ATP-binding</keyword>
<organism evidence="9 10">
    <name type="scientific">Salpingoeca rosetta (strain ATCC 50818 / BSB-021)</name>
    <dbReference type="NCBI Taxonomy" id="946362"/>
    <lineage>
        <taxon>Eukaryota</taxon>
        <taxon>Choanoflagellata</taxon>
        <taxon>Craspedida</taxon>
        <taxon>Salpingoecidae</taxon>
        <taxon>Salpingoeca</taxon>
    </lineage>
</organism>
<feature type="coiled-coil region" evidence="5">
    <location>
        <begin position="1310"/>
        <end position="1358"/>
    </location>
</feature>
<dbReference type="STRING" id="946362.F2U1T7"/>